<feature type="compositionally biased region" description="Acidic residues" evidence="2">
    <location>
        <begin position="1019"/>
        <end position="1028"/>
    </location>
</feature>
<dbReference type="InterPro" id="IPR007321">
    <property type="entry name" value="Transposase_28"/>
</dbReference>
<dbReference type="EMBL" id="AWWV01012314">
    <property type="protein sequence ID" value="OMO67977.1"/>
    <property type="molecule type" value="Genomic_DNA"/>
</dbReference>
<keyword evidence="3" id="KW-0732">Signal</keyword>
<evidence type="ECO:0000256" key="1">
    <source>
        <dbReference type="SAM" id="Coils"/>
    </source>
</evidence>
<organism evidence="5 6">
    <name type="scientific">Corchorus capsularis</name>
    <name type="common">Jute</name>
    <dbReference type="NCBI Taxonomy" id="210143"/>
    <lineage>
        <taxon>Eukaryota</taxon>
        <taxon>Viridiplantae</taxon>
        <taxon>Streptophyta</taxon>
        <taxon>Embryophyta</taxon>
        <taxon>Tracheophyta</taxon>
        <taxon>Spermatophyta</taxon>
        <taxon>Magnoliopsida</taxon>
        <taxon>eudicotyledons</taxon>
        <taxon>Gunneridae</taxon>
        <taxon>Pentapetalae</taxon>
        <taxon>rosids</taxon>
        <taxon>malvids</taxon>
        <taxon>Malvales</taxon>
        <taxon>Malvaceae</taxon>
        <taxon>Grewioideae</taxon>
        <taxon>Apeibeae</taxon>
        <taxon>Corchorus</taxon>
    </lineage>
</organism>
<dbReference type="Pfam" id="PF04195">
    <property type="entry name" value="Transposase_28"/>
    <property type="match status" value="1"/>
</dbReference>
<evidence type="ECO:0000259" key="4">
    <source>
        <dbReference type="Pfam" id="PF04195"/>
    </source>
</evidence>
<feature type="coiled-coil region" evidence="1">
    <location>
        <begin position="828"/>
        <end position="953"/>
    </location>
</feature>
<comment type="caution">
    <text evidence="5">The sequence shown here is derived from an EMBL/GenBank/DDBJ whole genome shotgun (WGS) entry which is preliminary data.</text>
</comment>
<feature type="domain" description="Transposase (putative) gypsy type" evidence="4">
    <location>
        <begin position="122"/>
        <end position="185"/>
    </location>
</feature>
<gene>
    <name evidence="5" type="ORF">CCACVL1_20156</name>
</gene>
<accession>A0A1R3HCA6</accession>
<feature type="chain" id="PRO_5012051406" evidence="3">
    <location>
        <begin position="16"/>
        <end position="1028"/>
    </location>
</feature>
<dbReference type="Proteomes" id="UP000188268">
    <property type="component" value="Unassembled WGS sequence"/>
</dbReference>
<evidence type="ECO:0000313" key="5">
    <source>
        <dbReference type="EMBL" id="OMO67977.1"/>
    </source>
</evidence>
<feature type="compositionally biased region" description="Polar residues" evidence="2">
    <location>
        <begin position="483"/>
        <end position="495"/>
    </location>
</feature>
<protein>
    <submittedName>
        <fullName evidence="5">Transposase (Putative), gypsy type</fullName>
    </submittedName>
</protein>
<reference evidence="5 6" key="1">
    <citation type="submission" date="2013-09" db="EMBL/GenBank/DDBJ databases">
        <title>Corchorus capsularis genome sequencing.</title>
        <authorList>
            <person name="Alam M."/>
            <person name="Haque M.S."/>
            <person name="Islam M.S."/>
            <person name="Emdad E.M."/>
            <person name="Islam M.M."/>
            <person name="Ahmed B."/>
            <person name="Halim A."/>
            <person name="Hossen Q.M.M."/>
            <person name="Hossain M.Z."/>
            <person name="Ahmed R."/>
            <person name="Khan M.M."/>
            <person name="Islam R."/>
            <person name="Rashid M.M."/>
            <person name="Khan S.A."/>
            <person name="Rahman M.S."/>
            <person name="Alam M."/>
        </authorList>
    </citation>
    <scope>NUCLEOTIDE SEQUENCE [LARGE SCALE GENOMIC DNA]</scope>
    <source>
        <strain evidence="6">cv. CVL-1</strain>
        <tissue evidence="5">Whole seedling</tissue>
    </source>
</reference>
<feature type="signal peptide" evidence="3">
    <location>
        <begin position="1"/>
        <end position="15"/>
    </location>
</feature>
<feature type="region of interest" description="Disordered" evidence="2">
    <location>
        <begin position="463"/>
        <end position="555"/>
    </location>
</feature>
<sequence>MIIKIGLFLARSVCAAEIIAGNGIPTASAAFSGPISGDSWVIQADSHYAQYDARCRREFTDCINLECLYLPNTGDYERQRGHLRLTCCYAGLSRHTGYKPSYATEHERPFSISRGGRRIIFNRLLFEDGFRLPAHPFFTEITGYYGVPLTQFLPNTVQTLMAYIQSCIYQGWKPEVAVIRDRFKISKKGKCWYSLNSRDGSSAFAGSTGRHNWRQQFFAIEIHPDLNWDEGMKLQVRYLKCVEHTLSDLLSRTRLFLSGLSPLPTGMPLRDIIAPQLPPVSPLAFGNELVIVNNVGERGLVYLPNREATQYVVKEWKEGVLVSEEGARPHQPYVPDSPLGLSGKSDDGAKEEDDDDMSSMPEGMVPVVLEAALPMGRGAGKGYMVLKTLHDDYMWSKGLTPTSNVPGLTAPDGGQAGTDQSSLVAPLVVTEAPSVQVSEVPAKMFGKRPVKEVDPTAWLKLASKKQKTATGPTAPPPASSQGRGTQNPRRTTQGHGTPPRGRGAEPSSSPGNVSSSVRGRGGIVMATGGTSTAVPSSTPPPRVNPPSRANLPVLASGEGSNVSHCVNLGSNVIGMGQNRPENKGFFAAICLLDGAKKEIDSYFKVGPISYSDILRVSLPSKRYNLNCTFSPILRSNGKVRSLPFRTFLQLWWLMVLLFANNTDIGVYESLQEFERHAIIYTTQCHSMAYASSEFARHFEHLQIDAPRAYHGLEEHIGANKDQGDVIDASLVEHGVGSTCDRPLLGEAAAWAKRFKEALLGFVRSHLGGLESIEEHLEGIEVDITKNIPIDSKVGFESNTTRFVSQMKYPDFAKFLSTFAPTTSTNAEVKTLKHELAKANELIRITKDEVARAENAKNVMAADARIVREQKDECENRYKEQVKLRSSFENELDELKKTHDALKKEFDALEEKYDYEMQAAGVQQSTIEVLEAKLAEAQENLDQALAAKELGAEQMDILRVSLYYVRENALNMLKNNLAEVYPDMADRIRDVDIVPFATIPVPPPSPDEDAPAGDPVGDAVDGDPVDGNV</sequence>
<name>A0A1R3HCA6_COCAP</name>
<feature type="compositionally biased region" description="Low complexity" evidence="2">
    <location>
        <begin position="506"/>
        <end position="518"/>
    </location>
</feature>
<evidence type="ECO:0000313" key="6">
    <source>
        <dbReference type="Proteomes" id="UP000188268"/>
    </source>
</evidence>
<dbReference type="AlphaFoldDB" id="A0A1R3HCA6"/>
<keyword evidence="1" id="KW-0175">Coiled coil</keyword>
<dbReference type="Gramene" id="OMO67977">
    <property type="protein sequence ID" value="OMO67977"/>
    <property type="gene ID" value="CCACVL1_20156"/>
</dbReference>
<feature type="compositionally biased region" description="Low complexity" evidence="2">
    <location>
        <begin position="526"/>
        <end position="536"/>
    </location>
</feature>
<feature type="region of interest" description="Disordered" evidence="2">
    <location>
        <begin position="999"/>
        <end position="1028"/>
    </location>
</feature>
<evidence type="ECO:0000256" key="3">
    <source>
        <dbReference type="SAM" id="SignalP"/>
    </source>
</evidence>
<evidence type="ECO:0000256" key="2">
    <source>
        <dbReference type="SAM" id="MobiDB-lite"/>
    </source>
</evidence>
<keyword evidence="6" id="KW-1185">Reference proteome</keyword>
<proteinExistence type="predicted"/>
<feature type="region of interest" description="Disordered" evidence="2">
    <location>
        <begin position="327"/>
        <end position="361"/>
    </location>
</feature>